<evidence type="ECO:0000256" key="1">
    <source>
        <dbReference type="SAM" id="MobiDB-lite"/>
    </source>
</evidence>
<dbReference type="AlphaFoldDB" id="A0A4Q8LL65"/>
<dbReference type="Gene3D" id="2.60.120.330">
    <property type="entry name" value="B-lactam Antibiotic, Isopenicillin N Synthase, Chain"/>
    <property type="match status" value="1"/>
</dbReference>
<dbReference type="SUPFAM" id="SSF52540">
    <property type="entry name" value="P-loop containing nucleoside triphosphate hydrolases"/>
    <property type="match status" value="1"/>
</dbReference>
<dbReference type="Pfam" id="PF13469">
    <property type="entry name" value="Sulfotransfer_3"/>
    <property type="match status" value="1"/>
</dbReference>
<comment type="caution">
    <text evidence="3">The sequence shown here is derived from an EMBL/GenBank/DDBJ whole genome shotgun (WGS) entry which is preliminary data.</text>
</comment>
<evidence type="ECO:0000313" key="4">
    <source>
        <dbReference type="Proteomes" id="UP000291286"/>
    </source>
</evidence>
<dbReference type="InterPro" id="IPR027443">
    <property type="entry name" value="IPNS-like_sf"/>
</dbReference>
<name>A0A4Q8LL65_9GAMM</name>
<dbReference type="Pfam" id="PF05118">
    <property type="entry name" value="Asp_Arg_Hydrox"/>
    <property type="match status" value="1"/>
</dbReference>
<dbReference type="InterPro" id="IPR027417">
    <property type="entry name" value="P-loop_NTPase"/>
</dbReference>
<organism evidence="3 4">
    <name type="scientific">Pseudoxanthomonas winnipegensis</name>
    <dbReference type="NCBI Taxonomy" id="2480810"/>
    <lineage>
        <taxon>Bacteria</taxon>
        <taxon>Pseudomonadati</taxon>
        <taxon>Pseudomonadota</taxon>
        <taxon>Gammaproteobacteria</taxon>
        <taxon>Lysobacterales</taxon>
        <taxon>Lysobacteraceae</taxon>
        <taxon>Pseudoxanthomonas</taxon>
    </lineage>
</organism>
<feature type="region of interest" description="Disordered" evidence="1">
    <location>
        <begin position="326"/>
        <end position="352"/>
    </location>
</feature>
<dbReference type="Gene3D" id="3.40.50.300">
    <property type="entry name" value="P-loop containing nucleotide triphosphate hydrolases"/>
    <property type="match status" value="1"/>
</dbReference>
<evidence type="ECO:0000313" key="3">
    <source>
        <dbReference type="EMBL" id="TAA31269.1"/>
    </source>
</evidence>
<proteinExistence type="predicted"/>
<accession>A0A4Q8LL65</accession>
<protein>
    <recommendedName>
        <fullName evidence="2">Aspartyl/asparaginy/proline hydroxylase domain-containing protein</fullName>
    </recommendedName>
</protein>
<dbReference type="Proteomes" id="UP000291286">
    <property type="component" value="Unassembled WGS sequence"/>
</dbReference>
<feature type="domain" description="Aspartyl/asparaginy/proline hydroxylase" evidence="2">
    <location>
        <begin position="119"/>
        <end position="175"/>
    </location>
</feature>
<dbReference type="InterPro" id="IPR007803">
    <property type="entry name" value="Asp/Arg/Pro-Hydrxlase"/>
</dbReference>
<gene>
    <name evidence="3" type="ORF">EA661_06750</name>
</gene>
<reference evidence="3 4" key="1">
    <citation type="submission" date="2019-02" db="EMBL/GenBank/DDBJ databases">
        <title>WGS of Pseudoxanthomonas species novum from clinical isolates.</title>
        <authorList>
            <person name="Bernier A.-M."/>
            <person name="Bernard K."/>
            <person name="Vachon A."/>
        </authorList>
    </citation>
    <scope>NUCLEOTIDE SEQUENCE [LARGE SCALE GENOMIC DNA]</scope>
    <source>
        <strain evidence="3 4">NML171202</strain>
    </source>
</reference>
<sequence length="627" mass="68413">MRGFVHASVAHRMKLQVPLIQLPVQFDPGPLLHEATAVADKRWQRCADGGQRLRLVSCGGDPASAALSGPMRATPLLRQMPLLQQALAGLGATWGQVFLQRIAVGRQYAAEVAVDYYHRERLRLHLPLESPPDVLLECGDEVAHLAPGTAWVFDTWRPHRFAGPAQGPCLHLVADTVGGERFWELLTRGRTPGRAEREPWQPLQLTLASDQRVALALEAHGAPQVMTPWELREHLMFLLNEAVPHPRLAGLQALLLRLSRHWHALWARHGAEAAGRPAYRALLASTAQACQQLGVEQLVLRNGIGLWPALQAQVLDVAVAEEDGLRRGGARKSEAPPPGAPTVATPKPRSPPTRLRQPLFMVAAPCSGAGLVARTLARAPGLYAAGEEARRAIDGIQRLAAPQRADFSHRLLAGDAVEDTVRRVRERLARGLRGHDGKPVPAAGGTVRLLRADARDALRVPFLAQAFPDARFVFVHREPHDALGSLLRAWEEGRMQDAGVLPGWEGPAWTLARPPGWQALSGLPLEAVVAGQWSGIMRVLLDDLAQLPPERWLGLDLDRLLADPDGEMQRVAGFAGLEWHLELGQTLPRAQPPASPSSAERWRPHAARLQPVLGDVPQRALEASFHG</sequence>
<evidence type="ECO:0000259" key="2">
    <source>
        <dbReference type="Pfam" id="PF05118"/>
    </source>
</evidence>
<dbReference type="SUPFAM" id="SSF51197">
    <property type="entry name" value="Clavaminate synthase-like"/>
    <property type="match status" value="1"/>
</dbReference>
<dbReference type="EMBL" id="SHMB01000002">
    <property type="protein sequence ID" value="TAA31269.1"/>
    <property type="molecule type" value="Genomic_DNA"/>
</dbReference>